<dbReference type="AlphaFoldDB" id="A0AAE3ZIP7"/>
<evidence type="ECO:0000313" key="3">
    <source>
        <dbReference type="EMBL" id="MDR7304676.1"/>
    </source>
</evidence>
<dbReference type="EMBL" id="JAVDXW010000004">
    <property type="protein sequence ID" value="MDR7304702.1"/>
    <property type="molecule type" value="Genomic_DNA"/>
</dbReference>
<dbReference type="EMBL" id="JAVDXW010000003">
    <property type="protein sequence ID" value="MDR7304686.1"/>
    <property type="molecule type" value="Genomic_DNA"/>
</dbReference>
<reference evidence="2" key="1">
    <citation type="submission" date="2023-07" db="EMBL/GenBank/DDBJ databases">
        <title>Sequencing the genomes of 1000 actinobacteria strains.</title>
        <authorList>
            <person name="Klenk H.-P."/>
        </authorList>
    </citation>
    <scope>NUCLEOTIDE SEQUENCE</scope>
    <source>
        <strain evidence="2">DSM 45977</strain>
    </source>
</reference>
<accession>A0AAE3ZIP7</accession>
<dbReference type="Proteomes" id="UP001180845">
    <property type="component" value="Unassembled WGS sequence"/>
</dbReference>
<dbReference type="EMBL" id="JAVDXW010000001">
    <property type="protein sequence ID" value="MDR7301632.1"/>
    <property type="molecule type" value="Genomic_DNA"/>
</dbReference>
<organism evidence="2 7">
    <name type="scientific">Haloactinomyces albus</name>
    <dbReference type="NCBI Taxonomy" id="1352928"/>
    <lineage>
        <taxon>Bacteria</taxon>
        <taxon>Bacillati</taxon>
        <taxon>Actinomycetota</taxon>
        <taxon>Actinomycetes</taxon>
        <taxon>Actinopolysporales</taxon>
        <taxon>Actinopolysporaceae</taxon>
        <taxon>Haloactinomyces</taxon>
    </lineage>
</organism>
<gene>
    <name evidence="1" type="ORF">JOF55_001813</name>
    <name evidence="2" type="ORF">JOF55_004910</name>
    <name evidence="3" type="ORF">JOF55_004920</name>
    <name evidence="4" type="ORF">JOF55_004930</name>
    <name evidence="5" type="ORF">JOF55_004946</name>
    <name evidence="6" type="ORF">JOF55_004956</name>
</gene>
<dbReference type="EMBL" id="JAVDXW010000003">
    <property type="protein sequence ID" value="MDR7304666.1"/>
    <property type="molecule type" value="Genomic_DNA"/>
</dbReference>
<keyword evidence="7" id="KW-1185">Reference proteome</keyword>
<proteinExistence type="predicted"/>
<dbReference type="EMBL" id="JAVDXW010000003">
    <property type="protein sequence ID" value="MDR7304676.1"/>
    <property type="molecule type" value="Genomic_DNA"/>
</dbReference>
<evidence type="ECO:0000313" key="5">
    <source>
        <dbReference type="EMBL" id="MDR7304702.1"/>
    </source>
</evidence>
<evidence type="ECO:0000313" key="6">
    <source>
        <dbReference type="EMBL" id="MDR7304712.1"/>
    </source>
</evidence>
<evidence type="ECO:0000313" key="7">
    <source>
        <dbReference type="Proteomes" id="UP001180845"/>
    </source>
</evidence>
<protein>
    <submittedName>
        <fullName evidence="2">Uncharacterized protein</fullName>
    </submittedName>
</protein>
<dbReference type="EMBL" id="JAVDXW010000004">
    <property type="protein sequence ID" value="MDR7304712.1"/>
    <property type="molecule type" value="Genomic_DNA"/>
</dbReference>
<name>A0AAE3ZIP7_9ACTN</name>
<evidence type="ECO:0000313" key="1">
    <source>
        <dbReference type="EMBL" id="MDR7301632.1"/>
    </source>
</evidence>
<evidence type="ECO:0000313" key="2">
    <source>
        <dbReference type="EMBL" id="MDR7304666.1"/>
    </source>
</evidence>
<evidence type="ECO:0000313" key="4">
    <source>
        <dbReference type="EMBL" id="MDR7304686.1"/>
    </source>
</evidence>
<dbReference type="RefSeq" id="WP_310272433.1">
    <property type="nucleotide sequence ID" value="NZ_JAVDXW010000001.1"/>
</dbReference>
<comment type="caution">
    <text evidence="2">The sequence shown here is derived from an EMBL/GenBank/DDBJ whole genome shotgun (WGS) entry which is preliminary data.</text>
</comment>
<sequence length="109" mass="12334">MSTQTQITELTMRTLLYAVPISHAQLREASLRQLATYIGRVAGRMPEQDLRDLEHGMTRLVDNEGPMFDRQRYTLVQSRVAALVPFLTAHQGGAEVHPIETAPDHLWPN</sequence>